<reference evidence="1 2" key="1">
    <citation type="submission" date="2024-04" db="EMBL/GenBank/DDBJ databases">
        <title>Tritrichomonas musculus Genome.</title>
        <authorList>
            <person name="Alves-Ferreira E."/>
            <person name="Grigg M."/>
            <person name="Lorenzi H."/>
            <person name="Galac M."/>
        </authorList>
    </citation>
    <scope>NUCLEOTIDE SEQUENCE [LARGE SCALE GENOMIC DNA]</scope>
    <source>
        <strain evidence="1 2">EAF2021</strain>
    </source>
</reference>
<comment type="caution">
    <text evidence="1">The sequence shown here is derived from an EMBL/GenBank/DDBJ whole genome shotgun (WGS) entry which is preliminary data.</text>
</comment>
<dbReference type="EMBL" id="JAPFFF010000001">
    <property type="protein sequence ID" value="KAK8898464.1"/>
    <property type="molecule type" value="Genomic_DNA"/>
</dbReference>
<sequence length="110" mass="12926">MSSNQETNLSENWVQESNDNLFDIFSLAWKVVFMNRELSSPNWSSKTERIISAISTQLSLNQKLLTELDYLSQVSEKPELLDNSKNQTKNWIERLQKEINERKEFLSQIS</sequence>
<evidence type="ECO:0000313" key="1">
    <source>
        <dbReference type="EMBL" id="KAK8898464.1"/>
    </source>
</evidence>
<evidence type="ECO:0000313" key="2">
    <source>
        <dbReference type="Proteomes" id="UP001470230"/>
    </source>
</evidence>
<dbReference type="Proteomes" id="UP001470230">
    <property type="component" value="Unassembled WGS sequence"/>
</dbReference>
<gene>
    <name evidence="1" type="ORF">M9Y10_000752</name>
</gene>
<protein>
    <submittedName>
        <fullName evidence="1">Uncharacterized protein</fullName>
    </submittedName>
</protein>
<proteinExistence type="predicted"/>
<name>A0ABR2L530_9EUKA</name>
<organism evidence="1 2">
    <name type="scientific">Tritrichomonas musculus</name>
    <dbReference type="NCBI Taxonomy" id="1915356"/>
    <lineage>
        <taxon>Eukaryota</taxon>
        <taxon>Metamonada</taxon>
        <taxon>Parabasalia</taxon>
        <taxon>Tritrichomonadida</taxon>
        <taxon>Tritrichomonadidae</taxon>
        <taxon>Tritrichomonas</taxon>
    </lineage>
</organism>
<keyword evidence="2" id="KW-1185">Reference proteome</keyword>
<accession>A0ABR2L530</accession>